<sequence>MTVPVLPPELDLVMREGWRRGAADSRVAARADAGPRLPRRRYSRTGRPWSLVLDCDRDQERGPTAGFTRTRGAARCRSG</sequence>
<evidence type="ECO:0000313" key="3">
    <source>
        <dbReference type="Proteomes" id="UP000094622"/>
    </source>
</evidence>
<gene>
    <name evidence="2" type="ORF">A6302_01460</name>
</gene>
<dbReference type="RefSeq" id="WP_069306363.1">
    <property type="nucleotide sequence ID" value="NZ_MCRJ01000027.1"/>
</dbReference>
<dbReference type="Proteomes" id="UP000094622">
    <property type="component" value="Unassembled WGS sequence"/>
</dbReference>
<protein>
    <submittedName>
        <fullName evidence="2">Uncharacterized protein</fullName>
    </submittedName>
</protein>
<comment type="caution">
    <text evidence="2">The sequence shown here is derived from an EMBL/GenBank/DDBJ whole genome shotgun (WGS) entry which is preliminary data.</text>
</comment>
<keyword evidence="3" id="KW-1185">Reference proteome</keyword>
<name>A0A1E3H6P6_9HYPH</name>
<proteinExistence type="predicted"/>
<accession>A0A1E3H6P6</accession>
<reference evidence="2 3" key="1">
    <citation type="submission" date="2016-07" db="EMBL/GenBank/DDBJ databases">
        <title>Draft Genome Sequence of Methylobrevis pamukkalensis PK2.</title>
        <authorList>
            <person name="Vasilenko O.V."/>
            <person name="Doronina N.V."/>
            <person name="Shmareva M.N."/>
            <person name="Tarlachkov S.V."/>
            <person name="Mustakhimov I."/>
            <person name="Trotsenko Y.A."/>
        </authorList>
    </citation>
    <scope>NUCLEOTIDE SEQUENCE [LARGE SCALE GENOMIC DNA]</scope>
    <source>
        <strain evidence="2 3">PK2</strain>
    </source>
</reference>
<dbReference type="AlphaFoldDB" id="A0A1E3H6P6"/>
<organism evidence="2 3">
    <name type="scientific">Methylobrevis pamukkalensis</name>
    <dbReference type="NCBI Taxonomy" id="1439726"/>
    <lineage>
        <taxon>Bacteria</taxon>
        <taxon>Pseudomonadati</taxon>
        <taxon>Pseudomonadota</taxon>
        <taxon>Alphaproteobacteria</taxon>
        <taxon>Hyphomicrobiales</taxon>
        <taxon>Pleomorphomonadaceae</taxon>
        <taxon>Methylobrevis</taxon>
    </lineage>
</organism>
<dbReference type="EMBL" id="MCRJ01000027">
    <property type="protein sequence ID" value="ODN71171.1"/>
    <property type="molecule type" value="Genomic_DNA"/>
</dbReference>
<evidence type="ECO:0000256" key="1">
    <source>
        <dbReference type="SAM" id="MobiDB-lite"/>
    </source>
</evidence>
<evidence type="ECO:0000313" key="2">
    <source>
        <dbReference type="EMBL" id="ODN71171.1"/>
    </source>
</evidence>
<feature type="region of interest" description="Disordered" evidence="1">
    <location>
        <begin position="58"/>
        <end position="79"/>
    </location>
</feature>